<evidence type="ECO:0000313" key="3">
    <source>
        <dbReference type="Proteomes" id="UP001589667"/>
    </source>
</evidence>
<keyword evidence="1" id="KW-0472">Membrane</keyword>
<keyword evidence="1" id="KW-1133">Transmembrane helix</keyword>
<dbReference type="Proteomes" id="UP001589667">
    <property type="component" value="Unassembled WGS sequence"/>
</dbReference>
<reference evidence="2 3" key="1">
    <citation type="submission" date="2024-09" db="EMBL/GenBank/DDBJ databases">
        <authorList>
            <person name="Sun Q."/>
            <person name="Mori K."/>
        </authorList>
    </citation>
    <scope>NUCLEOTIDE SEQUENCE [LARGE SCALE GENOMIC DNA]</scope>
    <source>
        <strain evidence="2 3">JCM 14321</strain>
    </source>
</reference>
<accession>A0ABV5SSI4</accession>
<comment type="caution">
    <text evidence="2">The sequence shown here is derived from an EMBL/GenBank/DDBJ whole genome shotgun (WGS) entry which is preliminary data.</text>
</comment>
<protein>
    <submittedName>
        <fullName evidence="2">Uncharacterized protein</fullName>
    </submittedName>
</protein>
<dbReference type="EMBL" id="JBHMBL010000002">
    <property type="protein sequence ID" value="MFB9642607.1"/>
    <property type="molecule type" value="Genomic_DNA"/>
</dbReference>
<proteinExistence type="predicted"/>
<dbReference type="RefSeq" id="WP_157422677.1">
    <property type="nucleotide sequence ID" value="NZ_BAAANI010000002.1"/>
</dbReference>
<sequence length="73" mass="7750">MTNATLSPLAPGAGPLAALAVRGGLGLAAWGLRLASRRNDRERQLDRLEARAAAQRALAERDAQFGRATTRLL</sequence>
<organism evidence="2 3">
    <name type="scientific">Agromyces lapidis</name>
    <dbReference type="NCBI Taxonomy" id="279574"/>
    <lineage>
        <taxon>Bacteria</taxon>
        <taxon>Bacillati</taxon>
        <taxon>Actinomycetota</taxon>
        <taxon>Actinomycetes</taxon>
        <taxon>Micrococcales</taxon>
        <taxon>Microbacteriaceae</taxon>
        <taxon>Agromyces</taxon>
    </lineage>
</organism>
<name>A0ABV5SSI4_9MICO</name>
<keyword evidence="1" id="KW-0812">Transmembrane</keyword>
<evidence type="ECO:0000256" key="1">
    <source>
        <dbReference type="SAM" id="Phobius"/>
    </source>
</evidence>
<keyword evidence="3" id="KW-1185">Reference proteome</keyword>
<feature type="transmembrane region" description="Helical" evidence="1">
    <location>
        <begin position="12"/>
        <end position="35"/>
    </location>
</feature>
<evidence type="ECO:0000313" key="2">
    <source>
        <dbReference type="EMBL" id="MFB9642607.1"/>
    </source>
</evidence>
<gene>
    <name evidence="2" type="ORF">ACFFQV_09950</name>
</gene>